<accession>A0A1E3GSF0</accession>
<dbReference type="Proteomes" id="UP000094379">
    <property type="component" value="Unassembled WGS sequence"/>
</dbReference>
<dbReference type="EMBL" id="MCRI01000011">
    <property type="protein sequence ID" value="ODN66988.1"/>
    <property type="molecule type" value="Genomic_DNA"/>
</dbReference>
<gene>
    <name evidence="2" type="ORF">A9E74_01382</name>
</gene>
<protein>
    <recommendedName>
        <fullName evidence="4">AsmA family protein</fullName>
    </recommendedName>
</protein>
<keyword evidence="1" id="KW-1133">Transmembrane helix</keyword>
<name>A0A1E3GSF0_9GAMM</name>
<dbReference type="RefSeq" id="WP_069295857.1">
    <property type="nucleotide sequence ID" value="NZ_MCRI01000011.1"/>
</dbReference>
<evidence type="ECO:0008006" key="4">
    <source>
        <dbReference type="Google" id="ProtNLM"/>
    </source>
</evidence>
<dbReference type="InterPro" id="IPR052894">
    <property type="entry name" value="AsmA-related"/>
</dbReference>
<keyword evidence="1" id="KW-0472">Membrane</keyword>
<dbReference type="PATRIC" id="fig|291169.3.peg.1388"/>
<evidence type="ECO:0000313" key="3">
    <source>
        <dbReference type="Proteomes" id="UP000094379"/>
    </source>
</evidence>
<keyword evidence="3" id="KW-1185">Reference proteome</keyword>
<dbReference type="STRING" id="291169.A9E74_01382"/>
<dbReference type="GO" id="GO:0090313">
    <property type="term" value="P:regulation of protein targeting to membrane"/>
    <property type="evidence" value="ECO:0007669"/>
    <property type="project" value="TreeGrafter"/>
</dbReference>
<feature type="transmembrane region" description="Helical" evidence="1">
    <location>
        <begin position="14"/>
        <end position="37"/>
    </location>
</feature>
<dbReference type="Pfam" id="PF05359">
    <property type="entry name" value="DUF748"/>
    <property type="match status" value="1"/>
</dbReference>
<dbReference type="InterPro" id="IPR008023">
    <property type="entry name" value="DUF748"/>
</dbReference>
<evidence type="ECO:0000256" key="1">
    <source>
        <dbReference type="SAM" id="Phobius"/>
    </source>
</evidence>
<dbReference type="PANTHER" id="PTHR30441">
    <property type="entry name" value="DUF748 DOMAIN-CONTAINING PROTEIN"/>
    <property type="match status" value="1"/>
</dbReference>
<dbReference type="AlphaFoldDB" id="A0A1E3GSF0"/>
<evidence type="ECO:0000313" key="2">
    <source>
        <dbReference type="EMBL" id="ODN66988.1"/>
    </source>
</evidence>
<dbReference type="GO" id="GO:0005886">
    <property type="term" value="C:plasma membrane"/>
    <property type="evidence" value="ECO:0007669"/>
    <property type="project" value="TreeGrafter"/>
</dbReference>
<dbReference type="PANTHER" id="PTHR30441:SF8">
    <property type="entry name" value="DUF748 DOMAIN-CONTAINING PROTEIN"/>
    <property type="match status" value="1"/>
</dbReference>
<comment type="caution">
    <text evidence="2">The sequence shown here is derived from an EMBL/GenBank/DDBJ whole genome shotgun (WGS) entry which is preliminary data.</text>
</comment>
<proteinExistence type="predicted"/>
<sequence>MESAKNTFLKFRSLLIWVVSILLLYTLIGFFLLPWLAERQLVKTLHERLGVEASVEKIHFNPYTFEATVDKLHLANEQNEPLAAWDKFYFNLQPLQLFQLKLRIEEITIDAPKLYFQRYSSSENTLTRLAERWNVTAKTDVAEDVDPLEDNEQSGPLFTLEIGEFNYTNGEIAYRDDVPASRFETLLSPINIHLDHFSTAAGETANKDLVFALENDAKLTLNGKMVLSPLQFTGEVNLENFSLQTPYRYLQAQLPFELQQGRLVLQLAYDIDLADTANVELSEINLDLSGFSLHQPGEAAALLQGGSLTVSNGQFVFPDNQLTIDDVALNDFKIAATQNSEGEFNWLQLFEPLLEGNTDDEPTESELAPLQLNIANIEINNTRLAVEDQMPASAANLALLLSATLQNFSLAEDQQMPFTTLISLDSGGEITAEGDLQLFPSVAVQAETGIDQLSLIPVQPYLNKFAHIEMVSGKIDSAASITSNPQEPFAIQGNLTLSDMQLDNQQLDEKLLSLDNLSVNSIDFSLAKQRVAISEVIIDELYSRVLINENGETNLALLIKEQPESEASQTESTNSETSSSYDVSLGRVKINNASSRFTDQNLPIVFDALMQNLNGEISGFSTSSKQPVDIALEGQVDEYGMVEIDGAMNPLDVMAQTSIKLAFSNLDLPAMSPYTVKFAGRQIAEGKGDIDLTYEVVDSELTASNNIVIRDIKLGERVETPGAMDLPLDLAVGLLKNSKGVIELNIPVSGNVNDPQFAMGPVIRGAIGNALRNIVSAPFRFLGSLIGIGNDESIDELRFRAGRADLAPPEQEKLHKLVEALAQRPQLALQIPAPFDEAADRQRLQVTAVESRIDTRLNETESTQQLNEKRQHVLEALYLQAGLSPDLQTLQQEFSTTEDANEQSQAELDILAYNDSLKKRLIETETVSDAQLQQLAQQRQQAVIEFIKQNGELNDDQLQTTDSVSTKLDDGWLSMKFDLETI</sequence>
<reference evidence="2 3" key="1">
    <citation type="submission" date="2016-07" db="EMBL/GenBank/DDBJ databases">
        <title>Draft Genome Sequence of Methylophaga muralis Bur 1.</title>
        <authorList>
            <person name="Vasilenko O.V."/>
            <person name="Doronina N.V."/>
            <person name="Shmareva M.N."/>
            <person name="Tarlachkov S.V."/>
            <person name="Mustakhimov I."/>
            <person name="Trotsenko Y.A."/>
        </authorList>
    </citation>
    <scope>NUCLEOTIDE SEQUENCE [LARGE SCALE GENOMIC DNA]</scope>
    <source>
        <strain evidence="2 3">Bur 1</strain>
    </source>
</reference>
<keyword evidence="1" id="KW-0812">Transmembrane</keyword>
<organism evidence="2 3">
    <name type="scientific">Methylophaga muralis</name>
    <dbReference type="NCBI Taxonomy" id="291169"/>
    <lineage>
        <taxon>Bacteria</taxon>
        <taxon>Pseudomonadati</taxon>
        <taxon>Pseudomonadota</taxon>
        <taxon>Gammaproteobacteria</taxon>
        <taxon>Thiotrichales</taxon>
        <taxon>Piscirickettsiaceae</taxon>
        <taxon>Methylophaga</taxon>
    </lineage>
</organism>